<dbReference type="Gene3D" id="2.60.40.1120">
    <property type="entry name" value="Carboxypeptidase-like, regulatory domain"/>
    <property type="match status" value="5"/>
</dbReference>
<dbReference type="SUPFAM" id="SSF49464">
    <property type="entry name" value="Carboxypeptidase regulatory domain-like"/>
    <property type="match status" value="4"/>
</dbReference>
<dbReference type="InterPro" id="IPR022398">
    <property type="entry name" value="Peptidase_S8_His-AS"/>
</dbReference>
<dbReference type="PANTHER" id="PTHR43806:SF11">
    <property type="entry name" value="CEREVISIN-RELATED"/>
    <property type="match status" value="1"/>
</dbReference>
<keyword evidence="4 5" id="KW-0720">Serine protease</keyword>
<dbReference type="EMBL" id="JABUQZ010000001">
    <property type="protein sequence ID" value="NUC74533.1"/>
    <property type="molecule type" value="Genomic_DNA"/>
</dbReference>
<feature type="active site" description="Charge relay system" evidence="5">
    <location>
        <position position="223"/>
    </location>
</feature>
<keyword evidence="2 5" id="KW-0645">Protease</keyword>
<evidence type="ECO:0000256" key="4">
    <source>
        <dbReference type="ARBA" id="ARBA00022825"/>
    </source>
</evidence>
<dbReference type="InterPro" id="IPR023828">
    <property type="entry name" value="Peptidase_S8_Ser-AS"/>
</dbReference>
<dbReference type="Pfam" id="PF00082">
    <property type="entry name" value="Peptidase_S8"/>
    <property type="match status" value="1"/>
</dbReference>
<dbReference type="PROSITE" id="PS00137">
    <property type="entry name" value="SUBTILASE_HIS"/>
    <property type="match status" value="1"/>
</dbReference>
<gene>
    <name evidence="8" type="ORF">HTZ84_19900</name>
</gene>
<proteinExistence type="inferred from homology"/>
<feature type="domain" description="PEGA" evidence="7">
    <location>
        <begin position="715"/>
        <end position="749"/>
    </location>
</feature>
<feature type="active site" description="Charge relay system" evidence="5">
    <location>
        <position position="254"/>
    </location>
</feature>
<evidence type="ECO:0000259" key="6">
    <source>
        <dbReference type="Pfam" id="PF00082"/>
    </source>
</evidence>
<dbReference type="Gene3D" id="3.40.50.200">
    <property type="entry name" value="Peptidase S8/S53 domain"/>
    <property type="match status" value="1"/>
</dbReference>
<dbReference type="InterPro" id="IPR000209">
    <property type="entry name" value="Peptidase_S8/S53_dom"/>
</dbReference>
<protein>
    <submittedName>
        <fullName evidence="8">S8 family serine peptidase</fullName>
    </submittedName>
</protein>
<dbReference type="PROSITE" id="PS51892">
    <property type="entry name" value="SUBTILASE"/>
    <property type="match status" value="1"/>
</dbReference>
<dbReference type="PROSITE" id="PS51318">
    <property type="entry name" value="TAT"/>
    <property type="match status" value="1"/>
</dbReference>
<feature type="active site" description="Charge relay system" evidence="5">
    <location>
        <position position="431"/>
    </location>
</feature>
<feature type="domain" description="Peptidase S8/S53" evidence="6">
    <location>
        <begin position="214"/>
        <end position="479"/>
    </location>
</feature>
<dbReference type="Proteomes" id="UP001016761">
    <property type="component" value="Unassembled WGS sequence"/>
</dbReference>
<dbReference type="PANTHER" id="PTHR43806">
    <property type="entry name" value="PEPTIDASE S8"/>
    <property type="match status" value="1"/>
</dbReference>
<evidence type="ECO:0000313" key="9">
    <source>
        <dbReference type="Proteomes" id="UP001016761"/>
    </source>
</evidence>
<dbReference type="InterPro" id="IPR050131">
    <property type="entry name" value="Peptidase_S8_subtilisin-like"/>
</dbReference>
<name>A0ABX2LGP4_9EURY</name>
<evidence type="ECO:0000256" key="2">
    <source>
        <dbReference type="ARBA" id="ARBA00022670"/>
    </source>
</evidence>
<dbReference type="InterPro" id="IPR013229">
    <property type="entry name" value="PEGA"/>
</dbReference>
<evidence type="ECO:0000256" key="3">
    <source>
        <dbReference type="ARBA" id="ARBA00022801"/>
    </source>
</evidence>
<dbReference type="InterPro" id="IPR008969">
    <property type="entry name" value="CarboxyPept-like_regulatory"/>
</dbReference>
<comment type="caution">
    <text evidence="8">The sequence shown here is derived from an EMBL/GenBank/DDBJ whole genome shotgun (WGS) entry which is preliminary data.</text>
</comment>
<comment type="similarity">
    <text evidence="1 5">Belongs to the peptidase S8 family.</text>
</comment>
<evidence type="ECO:0000259" key="7">
    <source>
        <dbReference type="Pfam" id="PF08308"/>
    </source>
</evidence>
<keyword evidence="3 5" id="KW-0378">Hydrolase</keyword>
<organism evidence="8 9">
    <name type="scientific">Haloterrigena gelatinilytica</name>
    <dbReference type="NCBI Taxonomy" id="2741724"/>
    <lineage>
        <taxon>Archaea</taxon>
        <taxon>Methanobacteriati</taxon>
        <taxon>Methanobacteriota</taxon>
        <taxon>Stenosarchaea group</taxon>
        <taxon>Halobacteria</taxon>
        <taxon>Halobacteriales</taxon>
        <taxon>Natrialbaceae</taxon>
        <taxon>Haloterrigena</taxon>
    </lineage>
</organism>
<keyword evidence="9" id="KW-1185">Reference proteome</keyword>
<dbReference type="InterPro" id="IPR006311">
    <property type="entry name" value="TAT_signal"/>
</dbReference>
<dbReference type="InterPro" id="IPR036852">
    <property type="entry name" value="Peptidase_S8/S53_dom_sf"/>
</dbReference>
<reference evidence="8 9" key="1">
    <citation type="submission" date="2020-06" db="EMBL/GenBank/DDBJ databases">
        <title>Haloterrigena sp. nov., an extremely halophilic archaeon isolated from a saline sediment.</title>
        <authorList>
            <person name="Liu B.-B."/>
        </authorList>
    </citation>
    <scope>NUCLEOTIDE SEQUENCE [LARGE SCALE GENOMIC DNA]</scope>
    <source>
        <strain evidence="8 9">SYSU A558-1</strain>
    </source>
</reference>
<dbReference type="SUPFAM" id="SSF52743">
    <property type="entry name" value="Subtilisin-like"/>
    <property type="match status" value="1"/>
</dbReference>
<dbReference type="PRINTS" id="PR00723">
    <property type="entry name" value="SUBTILISIN"/>
</dbReference>
<evidence type="ECO:0000256" key="1">
    <source>
        <dbReference type="ARBA" id="ARBA00011073"/>
    </source>
</evidence>
<evidence type="ECO:0000313" key="8">
    <source>
        <dbReference type="EMBL" id="NUC74533.1"/>
    </source>
</evidence>
<accession>A0ABX2LGP4</accession>
<dbReference type="Pfam" id="PF13620">
    <property type="entry name" value="CarboxypepD_reg"/>
    <property type="match status" value="1"/>
</dbReference>
<dbReference type="PROSITE" id="PS00138">
    <property type="entry name" value="SUBTILASE_SER"/>
    <property type="match status" value="1"/>
</dbReference>
<dbReference type="Pfam" id="PF08308">
    <property type="entry name" value="PEGA"/>
    <property type="match status" value="1"/>
</dbReference>
<sequence>MSKFPIGRRRLFALSLVALLCTSLLLPVAVAAAGDSVADTVAPGNTDRYVSTATETDVISPERSGSAQIDSTLEGTDGVVEAIVRFEAGETAPTPISTDQTEPTALRMTANRSQSPLERAAETTAGLEIEQQFWLTNAAQVRIDTDRVDLESVAAIDGVVEIHADAAVELTTTTNATASTAGPAEAARRLGGSYTNGLEQLSIPEVHEKYGARGAGATVAVLDTGADDTHPDVQVDGWRDFSGGSSTPIDYNTHGTHVAGTVAGGSASGTQIGVAPEATLLVGAVLTDCSDGSCVGRTSDVIAGMEWAVANGADVISLSLGSEGYTASYISAVRNAEASGTVVVAGAGNSGDGISTSPGNVYDVISVGAVDEYGRVTAFSSGETIDTSDAWGRDAPSEWPNSYLVPTIVAPGDRVLSAAADGGYVRKRGTSMATPHVAGVIALLQGATDRSLESEEIKTVLRETAAGSTGEPDTRYGHGIVDATAALEEGGSFATVEGTVSDTVTDDPIESATVSLEAPDGTSYETTADFGGGYDLKGVPGDRKYTLTVTAPGYESTSETVFLPADERTRRDVSLAGNGELEAVLEDAQFGNGLANGTVNATAYGTYPLVYQGDGVYTADHVPSRGRANEYTLTATAPGYESERRAVAVTDGQRATERFELTGDATLEVVAEDAMTGTAVSNASVTIERPDGTAFDVDESTADDGVLTTPVPGTDTEYTVRVAADGYETATATVTVASGETVTANVSLEGDAVIAVALEDAQFGDGITEASVEATGDRGTYSGTHEGNGEYVLEPVPGGDEYAINVTAAGYVNDARTVSVGTNGAASDRIVLEGDATLLVTVVDEADEPVGDATVTIERPDGASFTATEESNANGTLEATVPGSGTAYALTVDAQGYASETVSTDSVPSGATESVTVTVATVDGVPGFGVPVAAVALLATLAVSVSRGRA</sequence>
<evidence type="ECO:0000256" key="5">
    <source>
        <dbReference type="PROSITE-ProRule" id="PRU01240"/>
    </source>
</evidence>
<dbReference type="InterPro" id="IPR015500">
    <property type="entry name" value="Peptidase_S8_subtilisin-rel"/>
</dbReference>